<evidence type="ECO:0000313" key="1">
    <source>
        <dbReference type="EMBL" id="KAL0406562.1"/>
    </source>
</evidence>
<dbReference type="EMBL" id="JACGWN010000014">
    <property type="protein sequence ID" value="KAL0406562.1"/>
    <property type="molecule type" value="Genomic_DNA"/>
</dbReference>
<protein>
    <recommendedName>
        <fullName evidence="2">Pol polyprotein</fullName>
    </recommendedName>
</protein>
<gene>
    <name evidence="1" type="ORF">Slati_3970100</name>
</gene>
<dbReference type="AlphaFoldDB" id="A0AAW2TPA3"/>
<dbReference type="InterPro" id="IPR036397">
    <property type="entry name" value="RNaseH_sf"/>
</dbReference>
<organism evidence="1">
    <name type="scientific">Sesamum latifolium</name>
    <dbReference type="NCBI Taxonomy" id="2727402"/>
    <lineage>
        <taxon>Eukaryota</taxon>
        <taxon>Viridiplantae</taxon>
        <taxon>Streptophyta</taxon>
        <taxon>Embryophyta</taxon>
        <taxon>Tracheophyta</taxon>
        <taxon>Spermatophyta</taxon>
        <taxon>Magnoliopsida</taxon>
        <taxon>eudicotyledons</taxon>
        <taxon>Gunneridae</taxon>
        <taxon>Pentapetalae</taxon>
        <taxon>asterids</taxon>
        <taxon>lamiids</taxon>
        <taxon>Lamiales</taxon>
        <taxon>Pedaliaceae</taxon>
        <taxon>Sesamum</taxon>
    </lineage>
</organism>
<name>A0AAW2TPA3_9LAMI</name>
<dbReference type="InterPro" id="IPR012337">
    <property type="entry name" value="RNaseH-like_sf"/>
</dbReference>
<comment type="caution">
    <text evidence="1">The sequence shown here is derived from an EMBL/GenBank/DDBJ whole genome shotgun (WGS) entry which is preliminary data.</text>
</comment>
<proteinExistence type="predicted"/>
<dbReference type="GO" id="GO:0003676">
    <property type="term" value="F:nucleic acid binding"/>
    <property type="evidence" value="ECO:0007669"/>
    <property type="project" value="InterPro"/>
</dbReference>
<reference evidence="1" key="2">
    <citation type="journal article" date="2024" name="Plant">
        <title>Genomic evolution and insights into agronomic trait innovations of Sesamum species.</title>
        <authorList>
            <person name="Miao H."/>
            <person name="Wang L."/>
            <person name="Qu L."/>
            <person name="Liu H."/>
            <person name="Sun Y."/>
            <person name="Le M."/>
            <person name="Wang Q."/>
            <person name="Wei S."/>
            <person name="Zheng Y."/>
            <person name="Lin W."/>
            <person name="Duan Y."/>
            <person name="Cao H."/>
            <person name="Xiong S."/>
            <person name="Wang X."/>
            <person name="Wei L."/>
            <person name="Li C."/>
            <person name="Ma Q."/>
            <person name="Ju M."/>
            <person name="Zhao R."/>
            <person name="Li G."/>
            <person name="Mu C."/>
            <person name="Tian Q."/>
            <person name="Mei H."/>
            <person name="Zhang T."/>
            <person name="Gao T."/>
            <person name="Zhang H."/>
        </authorList>
    </citation>
    <scope>NUCLEOTIDE SEQUENCE</scope>
    <source>
        <strain evidence="1">KEN1</strain>
    </source>
</reference>
<reference evidence="1" key="1">
    <citation type="submission" date="2020-06" db="EMBL/GenBank/DDBJ databases">
        <authorList>
            <person name="Li T."/>
            <person name="Hu X."/>
            <person name="Zhang T."/>
            <person name="Song X."/>
            <person name="Zhang H."/>
            <person name="Dai N."/>
            <person name="Sheng W."/>
            <person name="Hou X."/>
            <person name="Wei L."/>
        </authorList>
    </citation>
    <scope>NUCLEOTIDE SEQUENCE</scope>
    <source>
        <strain evidence="1">KEN1</strain>
        <tissue evidence="1">Leaf</tissue>
    </source>
</reference>
<evidence type="ECO:0008006" key="2">
    <source>
        <dbReference type="Google" id="ProtNLM"/>
    </source>
</evidence>
<dbReference type="SUPFAM" id="SSF53098">
    <property type="entry name" value="Ribonuclease H-like"/>
    <property type="match status" value="1"/>
</dbReference>
<dbReference type="Gene3D" id="3.30.420.10">
    <property type="entry name" value="Ribonuclease H-like superfamily/Ribonuclease H"/>
    <property type="match status" value="1"/>
</dbReference>
<sequence length="74" mass="8261">MGMDLVGPFPQVGGQRKFLIVAVDYFIKWVEAEPLAKITDPLEEYLCRFSIPRTLVSNNGTQFSGKNSRNGVRG</sequence>
<accession>A0AAW2TPA3</accession>